<feature type="transmembrane region" description="Helical" evidence="9">
    <location>
        <begin position="243"/>
        <end position="270"/>
    </location>
</feature>
<dbReference type="InterPro" id="IPR001851">
    <property type="entry name" value="ABC_transp_permease"/>
</dbReference>
<organism evidence="10 11">
    <name type="scientific">Natribaculum luteum</name>
    <dbReference type="NCBI Taxonomy" id="1586232"/>
    <lineage>
        <taxon>Archaea</taxon>
        <taxon>Methanobacteriati</taxon>
        <taxon>Methanobacteriota</taxon>
        <taxon>Stenosarchaea group</taxon>
        <taxon>Halobacteria</taxon>
        <taxon>Halobacteriales</taxon>
        <taxon>Natrialbaceae</taxon>
        <taxon>Natribaculum</taxon>
    </lineage>
</organism>
<keyword evidence="2" id="KW-0813">Transport</keyword>
<dbReference type="Proteomes" id="UP001595821">
    <property type="component" value="Unassembled WGS sequence"/>
</dbReference>
<evidence type="ECO:0000313" key="10">
    <source>
        <dbReference type="EMBL" id="MFC4247450.1"/>
    </source>
</evidence>
<dbReference type="GeneID" id="71854384"/>
<name>A0ABD5NZM1_9EURY</name>
<dbReference type="InterPro" id="IPR052157">
    <property type="entry name" value="BCAA_transport_permease"/>
</dbReference>
<keyword evidence="3" id="KW-1003">Cell membrane</keyword>
<evidence type="ECO:0000256" key="3">
    <source>
        <dbReference type="ARBA" id="ARBA00022475"/>
    </source>
</evidence>
<gene>
    <name evidence="10" type="ORF">ACFOZ7_10635</name>
</gene>
<feature type="transmembrane region" description="Helical" evidence="9">
    <location>
        <begin position="110"/>
        <end position="131"/>
    </location>
</feature>
<evidence type="ECO:0000256" key="6">
    <source>
        <dbReference type="ARBA" id="ARBA00022989"/>
    </source>
</evidence>
<comment type="subcellular location">
    <subcellularLocation>
        <location evidence="1">Cell membrane</location>
        <topology evidence="1">Multi-pass membrane protein</topology>
    </subcellularLocation>
</comment>
<feature type="transmembrane region" description="Helical" evidence="9">
    <location>
        <begin position="160"/>
        <end position="179"/>
    </location>
</feature>
<protein>
    <submittedName>
        <fullName evidence="10">Branched-chain amino acid ABC transporter permease</fullName>
    </submittedName>
</protein>
<keyword evidence="4 9" id="KW-0812">Transmembrane</keyword>
<evidence type="ECO:0000256" key="2">
    <source>
        <dbReference type="ARBA" id="ARBA00022448"/>
    </source>
</evidence>
<keyword evidence="6 9" id="KW-1133">Transmembrane helix</keyword>
<evidence type="ECO:0000256" key="7">
    <source>
        <dbReference type="ARBA" id="ARBA00023136"/>
    </source>
</evidence>
<evidence type="ECO:0000256" key="1">
    <source>
        <dbReference type="ARBA" id="ARBA00004651"/>
    </source>
</evidence>
<reference evidence="10 11" key="1">
    <citation type="journal article" date="2014" name="Int. J. Syst. Evol. Microbiol.">
        <title>Complete genome sequence of Corynebacterium casei LMG S-19264T (=DSM 44701T), isolated from a smear-ripened cheese.</title>
        <authorList>
            <consortium name="US DOE Joint Genome Institute (JGI-PGF)"/>
            <person name="Walter F."/>
            <person name="Albersmeier A."/>
            <person name="Kalinowski J."/>
            <person name="Ruckert C."/>
        </authorList>
    </citation>
    <scope>NUCLEOTIDE SEQUENCE [LARGE SCALE GENOMIC DNA]</scope>
    <source>
        <strain evidence="10 11">IBRC-M 10912</strain>
    </source>
</reference>
<dbReference type="AlphaFoldDB" id="A0ABD5NZM1"/>
<keyword evidence="5" id="KW-0029">Amino-acid transport</keyword>
<feature type="transmembrane region" description="Helical" evidence="9">
    <location>
        <begin position="208"/>
        <end position="231"/>
    </location>
</feature>
<evidence type="ECO:0000256" key="8">
    <source>
        <dbReference type="ARBA" id="ARBA00037998"/>
    </source>
</evidence>
<dbReference type="GO" id="GO:0006865">
    <property type="term" value="P:amino acid transport"/>
    <property type="evidence" value="ECO:0007669"/>
    <property type="project" value="UniProtKB-KW"/>
</dbReference>
<keyword evidence="7 9" id="KW-0472">Membrane</keyword>
<comment type="caution">
    <text evidence="10">The sequence shown here is derived from an EMBL/GenBank/DDBJ whole genome shotgun (WGS) entry which is preliminary data.</text>
</comment>
<dbReference type="CDD" id="cd06582">
    <property type="entry name" value="TM_PBP1_LivH_like"/>
    <property type="match status" value="1"/>
</dbReference>
<dbReference type="EMBL" id="JBHSDJ010000030">
    <property type="protein sequence ID" value="MFC4247450.1"/>
    <property type="molecule type" value="Genomic_DNA"/>
</dbReference>
<evidence type="ECO:0000256" key="5">
    <source>
        <dbReference type="ARBA" id="ARBA00022970"/>
    </source>
</evidence>
<comment type="similarity">
    <text evidence="8">Belongs to the binding-protein-dependent transport system permease family. LivHM subfamily.</text>
</comment>
<feature type="transmembrane region" description="Helical" evidence="9">
    <location>
        <begin position="282"/>
        <end position="298"/>
    </location>
</feature>
<proteinExistence type="inferred from homology"/>
<dbReference type="PANTHER" id="PTHR11795">
    <property type="entry name" value="BRANCHED-CHAIN AMINO ACID TRANSPORT SYSTEM PERMEASE PROTEIN LIVH"/>
    <property type="match status" value="1"/>
</dbReference>
<dbReference type="GO" id="GO:0005886">
    <property type="term" value="C:plasma membrane"/>
    <property type="evidence" value="ECO:0007669"/>
    <property type="project" value="UniProtKB-SubCell"/>
</dbReference>
<dbReference type="PANTHER" id="PTHR11795:SF442">
    <property type="entry name" value="ABC TRANSPORTER ATP-BINDING PROTEIN"/>
    <property type="match status" value="1"/>
</dbReference>
<feature type="transmembrane region" description="Helical" evidence="9">
    <location>
        <begin position="69"/>
        <end position="90"/>
    </location>
</feature>
<evidence type="ECO:0000313" key="11">
    <source>
        <dbReference type="Proteomes" id="UP001595821"/>
    </source>
</evidence>
<accession>A0ABD5NZM1</accession>
<evidence type="ECO:0000256" key="4">
    <source>
        <dbReference type="ARBA" id="ARBA00022692"/>
    </source>
</evidence>
<dbReference type="RefSeq" id="WP_246966466.1">
    <property type="nucleotide sequence ID" value="NZ_CP095397.1"/>
</dbReference>
<feature type="transmembrane region" description="Helical" evidence="9">
    <location>
        <begin position="12"/>
        <end position="36"/>
    </location>
</feature>
<feature type="transmembrane region" description="Helical" evidence="9">
    <location>
        <begin position="43"/>
        <end position="63"/>
    </location>
</feature>
<evidence type="ECO:0000256" key="9">
    <source>
        <dbReference type="SAM" id="Phobius"/>
    </source>
</evidence>
<sequence>MFESLPYHALNGLYYGFILFMIAAGLTIVFGVLGVLNLAHGELYALGSFVAFSIVGYLTGLMAEPTGPVTALIFGAVVLAGSLAAAAVLLPVGATLEAAFVRPIYDRDDVYQLLLTYALLLILTDVMKFVWGAKPLDVGVYGELNAIPTTELFGISYPTYNVVVVAVGLVVFGWLVWFFDRTKTGRIVRATAIDREMATAIGVSTDRIFTLVFAMGAFFAGFGGAMVSIGPGSAYLEMGLSPLVLSFVVIVIGGLGSLRGALVGALLVGVSTRVVTPYYPELELAAPFVLMVLVLLVRPEGLYGTWGEIE</sequence>
<dbReference type="Pfam" id="PF02653">
    <property type="entry name" value="BPD_transp_2"/>
    <property type="match status" value="1"/>
</dbReference>